<dbReference type="EMBL" id="JAHLQF010000001">
    <property type="protein sequence ID" value="MBU5483582.1"/>
    <property type="molecule type" value="Genomic_DNA"/>
</dbReference>
<dbReference type="InterPro" id="IPR021618">
    <property type="entry name" value="DUF3232"/>
</dbReference>
<organism evidence="1 2">
    <name type="scientific">Clostridium mobile</name>
    <dbReference type="NCBI Taxonomy" id="2841512"/>
    <lineage>
        <taxon>Bacteria</taxon>
        <taxon>Bacillati</taxon>
        <taxon>Bacillota</taxon>
        <taxon>Clostridia</taxon>
        <taxon>Eubacteriales</taxon>
        <taxon>Clostridiaceae</taxon>
        <taxon>Clostridium</taxon>
    </lineage>
</organism>
<sequence>MIIEKIREVADKISNSEDLDCIEVLEDLILSAGEFVKKVNTLEGGIIVSKYYKDGEEFREYMAELDKEKFLAHNELIANVKIVNRLCKKYNIPIVYIGDEEDRAAIGKFGLALTNEIFSSRRT</sequence>
<reference evidence="1 2" key="1">
    <citation type="submission" date="2021-06" db="EMBL/GenBank/DDBJ databases">
        <authorList>
            <person name="Sun Q."/>
            <person name="Li D."/>
        </authorList>
    </citation>
    <scope>NUCLEOTIDE SEQUENCE [LARGE SCALE GENOMIC DNA]</scope>
    <source>
        <strain evidence="1 2">MSJ-11</strain>
    </source>
</reference>
<dbReference type="Pfam" id="PF11554">
    <property type="entry name" value="DUF3232"/>
    <property type="match status" value="1"/>
</dbReference>
<keyword evidence="2" id="KW-1185">Reference proteome</keyword>
<protein>
    <submittedName>
        <fullName evidence="1">DUF3232 domain-containing protein</fullName>
    </submittedName>
</protein>
<accession>A0ABS6EEK3</accession>
<proteinExistence type="predicted"/>
<gene>
    <name evidence="1" type="ORF">KQI86_04520</name>
</gene>
<evidence type="ECO:0000313" key="2">
    <source>
        <dbReference type="Proteomes" id="UP000726170"/>
    </source>
</evidence>
<dbReference type="Proteomes" id="UP000726170">
    <property type="component" value="Unassembled WGS sequence"/>
</dbReference>
<comment type="caution">
    <text evidence="1">The sequence shown here is derived from an EMBL/GenBank/DDBJ whole genome shotgun (WGS) entry which is preliminary data.</text>
</comment>
<evidence type="ECO:0000313" key="1">
    <source>
        <dbReference type="EMBL" id="MBU5483582.1"/>
    </source>
</evidence>
<dbReference type="RefSeq" id="WP_216437947.1">
    <property type="nucleotide sequence ID" value="NZ_JAHLQF010000001.1"/>
</dbReference>
<name>A0ABS6EEK3_9CLOT</name>